<sequence>PPWLCMKRKYIQMSMLIQGPTQPGNNINMYLELLKEELETLWAEEGVDTWDAVSEEYFPLRAALITTVQDYLGYGYISCQVRHGHGACVRC</sequence>
<protein>
    <submittedName>
        <fullName evidence="1">TnpD</fullName>
    </submittedName>
</protein>
<name>Q8LKY2_LOLTE</name>
<dbReference type="AlphaFoldDB" id="Q8LKY2"/>
<feature type="non-terminal residue" evidence="1">
    <location>
        <position position="1"/>
    </location>
</feature>
<dbReference type="Pfam" id="PF02992">
    <property type="entry name" value="Transposase_21"/>
    <property type="match status" value="1"/>
</dbReference>
<dbReference type="InterPro" id="IPR004242">
    <property type="entry name" value="Transposase_21"/>
</dbReference>
<reference evidence="1" key="1">
    <citation type="journal article" date="2003" name="Genetics">
        <title>A high-copy-number CACTA family transposon in temperate grasses and cereals.</title>
        <authorList>
            <person name="Langdon T."/>
            <person name="Jenkins G."/>
            <person name="Hasterok R."/>
            <person name="Jones R.N."/>
            <person name="King I.P."/>
        </authorList>
    </citation>
    <scope>NUCLEOTIDE SEQUENCE</scope>
</reference>
<accession>Q8LKY2</accession>
<proteinExistence type="predicted"/>
<dbReference type="EMBL" id="AF492369">
    <property type="protein sequence ID" value="AAM45950.1"/>
    <property type="molecule type" value="Genomic_DNA"/>
</dbReference>
<evidence type="ECO:0000313" key="1">
    <source>
        <dbReference type="EMBL" id="AAM45950.1"/>
    </source>
</evidence>
<feature type="non-terminal residue" evidence="1">
    <location>
        <position position="91"/>
    </location>
</feature>
<organism evidence="1">
    <name type="scientific">Lolium temulentum</name>
    <name type="common">Darnel rye-grass</name>
    <dbReference type="NCBI Taxonomy" id="34176"/>
    <lineage>
        <taxon>Eukaryota</taxon>
        <taxon>Viridiplantae</taxon>
        <taxon>Streptophyta</taxon>
        <taxon>Embryophyta</taxon>
        <taxon>Tracheophyta</taxon>
        <taxon>Spermatophyta</taxon>
        <taxon>Magnoliopsida</taxon>
        <taxon>Liliopsida</taxon>
        <taxon>Poales</taxon>
        <taxon>Poaceae</taxon>
        <taxon>BOP clade</taxon>
        <taxon>Pooideae</taxon>
        <taxon>Poodae</taxon>
        <taxon>Poeae</taxon>
        <taxon>Poeae Chloroplast Group 2 (Poeae type)</taxon>
        <taxon>Loliodinae</taxon>
        <taxon>Loliinae</taxon>
        <taxon>Lolium</taxon>
    </lineage>
</organism>